<organism evidence="1 2">
    <name type="scientific">Hymenochirus boettgeri</name>
    <name type="common">Congo dwarf clawed frog</name>
    <dbReference type="NCBI Taxonomy" id="247094"/>
    <lineage>
        <taxon>Eukaryota</taxon>
        <taxon>Metazoa</taxon>
        <taxon>Chordata</taxon>
        <taxon>Craniata</taxon>
        <taxon>Vertebrata</taxon>
        <taxon>Euteleostomi</taxon>
        <taxon>Amphibia</taxon>
        <taxon>Batrachia</taxon>
        <taxon>Anura</taxon>
        <taxon>Pipoidea</taxon>
        <taxon>Pipidae</taxon>
        <taxon>Pipinae</taxon>
        <taxon>Hymenochirus</taxon>
    </lineage>
</organism>
<proteinExistence type="predicted"/>
<name>A0A8T2I914_9PIPI</name>
<dbReference type="Proteomes" id="UP000812440">
    <property type="component" value="Unassembled WGS sequence"/>
</dbReference>
<gene>
    <name evidence="1" type="ORF">GDO86_018346</name>
</gene>
<evidence type="ECO:0000313" key="1">
    <source>
        <dbReference type="EMBL" id="KAG8429079.1"/>
    </source>
</evidence>
<sequence length="132" mass="14562">MQCSVVVCASGKVLMTGKGWFVFRVTGKLEEGVHFVLVDKSKHFTGGHVGLHILPTYSCIYQALSVGRPLPVAGRSSLSPGTRLGWQFGSLSASVHHVNAWQPCCSFCAWPSIFHPAHLLKDKRGQDIRFRR</sequence>
<dbReference type="AlphaFoldDB" id="A0A8T2I914"/>
<keyword evidence="2" id="KW-1185">Reference proteome</keyword>
<protein>
    <submittedName>
        <fullName evidence="1">Uncharacterized protein</fullName>
    </submittedName>
</protein>
<comment type="caution">
    <text evidence="1">The sequence shown here is derived from an EMBL/GenBank/DDBJ whole genome shotgun (WGS) entry which is preliminary data.</text>
</comment>
<evidence type="ECO:0000313" key="2">
    <source>
        <dbReference type="Proteomes" id="UP000812440"/>
    </source>
</evidence>
<dbReference type="EMBL" id="JAACNH010013897">
    <property type="protein sequence ID" value="KAG8429079.1"/>
    <property type="molecule type" value="Genomic_DNA"/>
</dbReference>
<reference evidence="1" key="1">
    <citation type="thesis" date="2020" institute="ProQuest LLC" country="789 East Eisenhower Parkway, Ann Arbor, MI, USA">
        <title>Comparative Genomics and Chromosome Evolution.</title>
        <authorList>
            <person name="Mudd A.B."/>
        </authorList>
    </citation>
    <scope>NUCLEOTIDE SEQUENCE</scope>
    <source>
        <strain evidence="1">Female2</strain>
        <tissue evidence="1">Blood</tissue>
    </source>
</reference>
<accession>A0A8T2I914</accession>